<evidence type="ECO:0000256" key="4">
    <source>
        <dbReference type="ARBA" id="ARBA00022989"/>
    </source>
</evidence>
<feature type="transmembrane region" description="Helical" evidence="6">
    <location>
        <begin position="347"/>
        <end position="366"/>
    </location>
</feature>
<sequence>MRYGRTSMVNFLSNLVMSFSGFVATIFLTRTLGQEQYGAYVVVLSVLSWVAIAGTLGLPQAVRKRVSESDDGNYVVSGALAQLGLYAVVAVFLWIARPYLNAFMGLDATWILILMLAVRLGLGFVRNVLDGQHLVHVTSVLSPIEWTSRSIVQVALVLSGFGIAGAFAGYIVGAIVGSIIGMYFVSIPDRLPSRHEFYRLKSYAQFSWLSSVKGRTFLSMDTIILAVFVSNSLIAVYEVAWNLASLFAIFGASISKTLFPEMSKISSDEGTVDEIAGLLQVSLAYSGLFIIPGLVGAALLGDIVLTIYGPDFDVGYYILLVLTFARLLYGYMGQFLSTINALNYPDLTFYINVIFIVVNLTLNVILTWQFGWYGAAAATMMSAGIGLILGYYFAKQVINVSIPFSEVGKQCLSAGIMATVVIIGRFNTADSLPVVVVLVGIGAAVYFASLLVLSEEFRTTVADNLPFQLPSIVSK</sequence>
<comment type="subcellular location">
    <subcellularLocation>
        <location evidence="1">Cell membrane</location>
        <topology evidence="1">Multi-pass membrane protein</topology>
    </subcellularLocation>
</comment>
<dbReference type="STRING" id="355548.SAMN04487945_0355"/>
<feature type="transmembrane region" description="Helical" evidence="6">
    <location>
        <begin position="432"/>
        <end position="453"/>
    </location>
</feature>
<accession>A0A1I0MTD2</accession>
<dbReference type="OrthoDB" id="112053at2157"/>
<feature type="transmembrane region" description="Helical" evidence="6">
    <location>
        <begin position="12"/>
        <end position="33"/>
    </location>
</feature>
<dbReference type="Proteomes" id="UP000198518">
    <property type="component" value="Unassembled WGS sequence"/>
</dbReference>
<feature type="transmembrane region" description="Helical" evidence="6">
    <location>
        <begin position="74"/>
        <end position="96"/>
    </location>
</feature>
<keyword evidence="4 6" id="KW-1133">Transmembrane helix</keyword>
<dbReference type="AlphaFoldDB" id="A0A1I0MTD2"/>
<dbReference type="PANTHER" id="PTHR30250:SF28">
    <property type="entry name" value="POLYSACCHARIDE BIOSYNTHESIS PROTEIN"/>
    <property type="match status" value="1"/>
</dbReference>
<feature type="transmembrane region" description="Helical" evidence="6">
    <location>
        <begin position="275"/>
        <end position="308"/>
    </location>
</feature>
<gene>
    <name evidence="7" type="ORF">SAMN04487945_0355</name>
</gene>
<dbReference type="InterPro" id="IPR050833">
    <property type="entry name" value="Poly_Biosynth_Transport"/>
</dbReference>
<evidence type="ECO:0000256" key="5">
    <source>
        <dbReference type="ARBA" id="ARBA00023136"/>
    </source>
</evidence>
<feature type="transmembrane region" description="Helical" evidence="6">
    <location>
        <begin position="150"/>
        <end position="183"/>
    </location>
</feature>
<organism evidence="7 8">
    <name type="scientific">Halobacterium jilantaiense</name>
    <dbReference type="NCBI Taxonomy" id="355548"/>
    <lineage>
        <taxon>Archaea</taxon>
        <taxon>Methanobacteriati</taxon>
        <taxon>Methanobacteriota</taxon>
        <taxon>Stenosarchaea group</taxon>
        <taxon>Halobacteria</taxon>
        <taxon>Halobacteriales</taxon>
        <taxon>Halobacteriaceae</taxon>
        <taxon>Halobacterium</taxon>
    </lineage>
</organism>
<dbReference type="Pfam" id="PF01943">
    <property type="entry name" value="Polysacc_synt"/>
    <property type="match status" value="1"/>
</dbReference>
<keyword evidence="3 6" id="KW-0812">Transmembrane</keyword>
<evidence type="ECO:0000313" key="7">
    <source>
        <dbReference type="EMBL" id="SEV91931.1"/>
    </source>
</evidence>
<feature type="transmembrane region" description="Helical" evidence="6">
    <location>
        <begin position="39"/>
        <end position="62"/>
    </location>
</feature>
<evidence type="ECO:0000256" key="1">
    <source>
        <dbReference type="ARBA" id="ARBA00004651"/>
    </source>
</evidence>
<feature type="transmembrane region" description="Helical" evidence="6">
    <location>
        <begin position="314"/>
        <end position="335"/>
    </location>
</feature>
<dbReference type="EMBL" id="FOJA01000001">
    <property type="protein sequence ID" value="SEV91931.1"/>
    <property type="molecule type" value="Genomic_DNA"/>
</dbReference>
<feature type="transmembrane region" description="Helical" evidence="6">
    <location>
        <begin position="223"/>
        <end position="254"/>
    </location>
</feature>
<dbReference type="PANTHER" id="PTHR30250">
    <property type="entry name" value="PST FAMILY PREDICTED COLANIC ACID TRANSPORTER"/>
    <property type="match status" value="1"/>
</dbReference>
<protein>
    <submittedName>
        <fullName evidence="7">Membrane protein involved in the export of O-antigen and teichoic acid</fullName>
    </submittedName>
</protein>
<reference evidence="7 8" key="1">
    <citation type="submission" date="2016-10" db="EMBL/GenBank/DDBJ databases">
        <authorList>
            <person name="de Groot N.N."/>
        </authorList>
    </citation>
    <scope>NUCLEOTIDE SEQUENCE [LARGE SCALE GENOMIC DNA]</scope>
    <source>
        <strain evidence="7 8">CGMCC 1.5337</strain>
    </source>
</reference>
<feature type="transmembrane region" description="Helical" evidence="6">
    <location>
        <begin position="108"/>
        <end position="129"/>
    </location>
</feature>
<name>A0A1I0MTD2_9EURY</name>
<dbReference type="InterPro" id="IPR002797">
    <property type="entry name" value="Polysacc_synth"/>
</dbReference>
<keyword evidence="5 6" id="KW-0472">Membrane</keyword>
<feature type="transmembrane region" description="Helical" evidence="6">
    <location>
        <begin position="406"/>
        <end position="426"/>
    </location>
</feature>
<feature type="transmembrane region" description="Helical" evidence="6">
    <location>
        <begin position="372"/>
        <end position="394"/>
    </location>
</feature>
<keyword evidence="2" id="KW-1003">Cell membrane</keyword>
<evidence type="ECO:0000313" key="8">
    <source>
        <dbReference type="Proteomes" id="UP000198518"/>
    </source>
</evidence>
<keyword evidence="8" id="KW-1185">Reference proteome</keyword>
<evidence type="ECO:0000256" key="6">
    <source>
        <dbReference type="SAM" id="Phobius"/>
    </source>
</evidence>
<dbReference type="GO" id="GO:0005886">
    <property type="term" value="C:plasma membrane"/>
    <property type="evidence" value="ECO:0007669"/>
    <property type="project" value="UniProtKB-SubCell"/>
</dbReference>
<evidence type="ECO:0000256" key="3">
    <source>
        <dbReference type="ARBA" id="ARBA00022692"/>
    </source>
</evidence>
<evidence type="ECO:0000256" key="2">
    <source>
        <dbReference type="ARBA" id="ARBA00022475"/>
    </source>
</evidence>
<proteinExistence type="predicted"/>